<evidence type="ECO:0000313" key="2">
    <source>
        <dbReference type="EMBL" id="TFC48934.1"/>
    </source>
</evidence>
<dbReference type="EMBL" id="SOFY01000031">
    <property type="protein sequence ID" value="TFC48934.1"/>
    <property type="molecule type" value="Genomic_DNA"/>
</dbReference>
<feature type="compositionally biased region" description="Basic and acidic residues" evidence="1">
    <location>
        <begin position="545"/>
        <end position="560"/>
    </location>
</feature>
<name>A0AAQ2HG11_9MICO</name>
<feature type="region of interest" description="Disordered" evidence="1">
    <location>
        <begin position="545"/>
        <end position="586"/>
    </location>
</feature>
<gene>
    <name evidence="2" type="ORF">E3O49_06910</name>
</gene>
<protein>
    <recommendedName>
        <fullName evidence="4">Transposase</fullName>
    </recommendedName>
</protein>
<dbReference type="AlphaFoldDB" id="A0AAQ2HG11"/>
<proteinExistence type="predicted"/>
<accession>A0AAQ2HG11</accession>
<dbReference type="Proteomes" id="UP000297403">
    <property type="component" value="Unassembled WGS sequence"/>
</dbReference>
<evidence type="ECO:0000256" key="1">
    <source>
        <dbReference type="SAM" id="MobiDB-lite"/>
    </source>
</evidence>
<comment type="caution">
    <text evidence="2">The sequence shown here is derived from an EMBL/GenBank/DDBJ whole genome shotgun (WGS) entry which is preliminary data.</text>
</comment>
<sequence length="586" mass="65213">MTTLAPASSTVMDQLRKTLPKHGFTGNSSRIVHSQVEFIGKLIDDSNVAEQIDAWQAEDRVKTAPGGRRRIASTRTVLVLLLLLSTEYSSLFVKEMATIASDRLSGKSLRLLDLWGTGRTAKGWYFPLWRALHRALNTIDPKPGARGKFATHAQVDEILSLREAAVSQRKQLRLDWVCNALLEATLQLVPEAARDQWKGDLCVDATVVPAYGKRGAPRSKTHAAIEFDAGWYRRTSSHKETGDSSKAAKSVFGWDLTIAVQTNHDPKTLPGFPLLIAGIGFNIPGTALIHTARHIFESVTERGHPAGRATGDRGYYALAKSEDLQMPLRKLGYTVVTDYRDDQLGVKDGFAGSIQVEGALYCPSMPEGLVNATVLYRAKEIDATTWRKRIVERRQYMLRPKEKPDSKGRVPMMCPARGPGATVSCPLVDNGCTKVDDALTTIYNPPVKQDKICTNATSVTIPFAVGAKLAQHYQYGSNEWQEIYSHDRNTIEGANGFLKDSSHEAIGDSSRRRIRGSTAQYLLVSFLIVAGNLRKLQKFRDEMLKPESDAERADRQARKLEIRRKRKNRKKRVAAWDDFQTPIAKT</sequence>
<feature type="compositionally biased region" description="Basic residues" evidence="1">
    <location>
        <begin position="561"/>
        <end position="573"/>
    </location>
</feature>
<evidence type="ECO:0008006" key="4">
    <source>
        <dbReference type="Google" id="ProtNLM"/>
    </source>
</evidence>
<keyword evidence="3" id="KW-1185">Reference proteome</keyword>
<organism evidence="2 3">
    <name type="scientific">Cryobacterium shii</name>
    <dbReference type="NCBI Taxonomy" id="1259235"/>
    <lineage>
        <taxon>Bacteria</taxon>
        <taxon>Bacillati</taxon>
        <taxon>Actinomycetota</taxon>
        <taxon>Actinomycetes</taxon>
        <taxon>Micrococcales</taxon>
        <taxon>Microbacteriaceae</taxon>
        <taxon>Cryobacterium</taxon>
    </lineage>
</organism>
<reference evidence="2 3" key="1">
    <citation type="submission" date="2019-03" db="EMBL/GenBank/DDBJ databases">
        <title>Genomics of glacier-inhabiting Cryobacterium strains.</title>
        <authorList>
            <person name="Liu Q."/>
            <person name="Xin Y.-H."/>
        </authorList>
    </citation>
    <scope>NUCLEOTIDE SEQUENCE [LARGE SCALE GENOMIC DNA]</scope>
    <source>
        <strain evidence="3">TMT1-22</strain>
    </source>
</reference>
<evidence type="ECO:0000313" key="3">
    <source>
        <dbReference type="Proteomes" id="UP000297403"/>
    </source>
</evidence>
<dbReference type="RefSeq" id="WP_134451256.1">
    <property type="nucleotide sequence ID" value="NZ_SOFY01000031.1"/>
</dbReference>